<feature type="non-terminal residue" evidence="2">
    <location>
        <position position="1"/>
    </location>
</feature>
<accession>A0A0B6Y427</accession>
<evidence type="ECO:0000256" key="1">
    <source>
        <dbReference type="SAM" id="MobiDB-lite"/>
    </source>
</evidence>
<feature type="compositionally biased region" description="Polar residues" evidence="1">
    <location>
        <begin position="29"/>
        <end position="48"/>
    </location>
</feature>
<gene>
    <name evidence="2" type="primary">ORF11835</name>
</gene>
<organism evidence="2">
    <name type="scientific">Arion vulgaris</name>
    <dbReference type="NCBI Taxonomy" id="1028688"/>
    <lineage>
        <taxon>Eukaryota</taxon>
        <taxon>Metazoa</taxon>
        <taxon>Spiralia</taxon>
        <taxon>Lophotrochozoa</taxon>
        <taxon>Mollusca</taxon>
        <taxon>Gastropoda</taxon>
        <taxon>Heterobranchia</taxon>
        <taxon>Euthyneura</taxon>
        <taxon>Panpulmonata</taxon>
        <taxon>Eupulmonata</taxon>
        <taxon>Stylommatophora</taxon>
        <taxon>Helicina</taxon>
        <taxon>Arionoidea</taxon>
        <taxon>Arionidae</taxon>
        <taxon>Arion</taxon>
    </lineage>
</organism>
<sequence length="84" mass="9436">SRDAYDDESDFELNSSEQKHSMLPEESSVKSPLWQTIQSSTEFPQSNTAEKHDLTFDGNFSQLGSTSLFQNSYQHDTVTSPSLS</sequence>
<name>A0A0B6Y427_9EUPU</name>
<feature type="non-terminal residue" evidence="2">
    <location>
        <position position="84"/>
    </location>
</feature>
<protein>
    <submittedName>
        <fullName evidence="2">Uncharacterized protein</fullName>
    </submittedName>
</protein>
<evidence type="ECO:0000313" key="2">
    <source>
        <dbReference type="EMBL" id="CEK50853.1"/>
    </source>
</evidence>
<feature type="region of interest" description="Disordered" evidence="1">
    <location>
        <begin position="1"/>
        <end position="57"/>
    </location>
</feature>
<proteinExistence type="predicted"/>
<feature type="compositionally biased region" description="Acidic residues" evidence="1">
    <location>
        <begin position="1"/>
        <end position="11"/>
    </location>
</feature>
<dbReference type="AlphaFoldDB" id="A0A0B6Y427"/>
<reference evidence="2" key="1">
    <citation type="submission" date="2014-12" db="EMBL/GenBank/DDBJ databases">
        <title>Insight into the proteome of Arion vulgaris.</title>
        <authorList>
            <person name="Aradska J."/>
            <person name="Bulat T."/>
            <person name="Smidak R."/>
            <person name="Sarate P."/>
            <person name="Gangsoo J."/>
            <person name="Sialana F."/>
            <person name="Bilban M."/>
            <person name="Lubec G."/>
        </authorList>
    </citation>
    <scope>NUCLEOTIDE SEQUENCE</scope>
    <source>
        <tissue evidence="2">Skin</tissue>
    </source>
</reference>
<dbReference type="EMBL" id="HACG01003988">
    <property type="protein sequence ID" value="CEK50853.1"/>
    <property type="molecule type" value="Transcribed_RNA"/>
</dbReference>